<dbReference type="InterPro" id="IPR034596">
    <property type="entry name" value="Ribosomal_mL52"/>
</dbReference>
<dbReference type="PANTHER" id="PTHR34090:SF1">
    <property type="entry name" value="LARGE RIBOSOMAL SUBUNIT PROTEIN ML52"/>
    <property type="match status" value="1"/>
</dbReference>
<dbReference type="Pfam" id="PF18699">
    <property type="entry name" value="MRPL52"/>
    <property type="match status" value="1"/>
</dbReference>
<gene>
    <name evidence="9" type="ORF">RB653_004858</name>
</gene>
<dbReference type="GO" id="GO:0032543">
    <property type="term" value="P:mitochondrial translation"/>
    <property type="evidence" value="ECO:0007669"/>
    <property type="project" value="InterPro"/>
</dbReference>
<sequence>MNTLIRRSLLNQINLNRAGQSYRLSVGRMRSGNEDGPLHDLSDFHFADGREAPLTEKQMKWKKTRLSEENILNSLKSEVEAERQNVIDKIKDFEESMFRSIESKREKKKQRDALFEKKQ</sequence>
<evidence type="ECO:0000256" key="7">
    <source>
        <dbReference type="ARBA" id="ARBA00035181"/>
    </source>
</evidence>
<organism evidence="9 10">
    <name type="scientific">Dictyostelium firmibasis</name>
    <dbReference type="NCBI Taxonomy" id="79012"/>
    <lineage>
        <taxon>Eukaryota</taxon>
        <taxon>Amoebozoa</taxon>
        <taxon>Evosea</taxon>
        <taxon>Eumycetozoa</taxon>
        <taxon>Dictyostelia</taxon>
        <taxon>Dictyosteliales</taxon>
        <taxon>Dictyosteliaceae</taxon>
        <taxon>Dictyostelium</taxon>
    </lineage>
</organism>
<name>A0AAN7Z0H6_9MYCE</name>
<keyword evidence="5" id="KW-0496">Mitochondrion</keyword>
<keyword evidence="10" id="KW-1185">Reference proteome</keyword>
<dbReference type="AlphaFoldDB" id="A0AAN7Z0H6"/>
<evidence type="ECO:0000256" key="5">
    <source>
        <dbReference type="ARBA" id="ARBA00023128"/>
    </source>
</evidence>
<evidence type="ECO:0000256" key="4">
    <source>
        <dbReference type="ARBA" id="ARBA00022980"/>
    </source>
</evidence>
<evidence type="ECO:0000256" key="3">
    <source>
        <dbReference type="ARBA" id="ARBA00022946"/>
    </source>
</evidence>
<keyword evidence="3" id="KW-0809">Transit peptide</keyword>
<protein>
    <recommendedName>
        <fullName evidence="7">Large ribosomal subunit protein mL52</fullName>
    </recommendedName>
    <alternativeName>
        <fullName evidence="8">39S ribosomal protein L52, mitochondrial</fullName>
    </alternativeName>
</protein>
<reference evidence="9 10" key="1">
    <citation type="submission" date="2023-11" db="EMBL/GenBank/DDBJ databases">
        <title>Dfirmibasis_genome.</title>
        <authorList>
            <person name="Edelbroek B."/>
            <person name="Kjellin J."/>
            <person name="Jerlstrom-Hultqvist J."/>
            <person name="Soderbom F."/>
        </authorList>
    </citation>
    <scope>NUCLEOTIDE SEQUENCE [LARGE SCALE GENOMIC DNA]</scope>
    <source>
        <strain evidence="9 10">TNS-C-14</strain>
    </source>
</reference>
<evidence type="ECO:0000313" key="9">
    <source>
        <dbReference type="EMBL" id="KAK5583267.1"/>
    </source>
</evidence>
<dbReference type="Proteomes" id="UP001344447">
    <property type="component" value="Unassembled WGS sequence"/>
</dbReference>
<dbReference type="PANTHER" id="PTHR34090">
    <property type="entry name" value="39S RIBOSOMAL PROTEIN L52, MITOCHONDRIAL"/>
    <property type="match status" value="1"/>
</dbReference>
<evidence type="ECO:0000256" key="1">
    <source>
        <dbReference type="ARBA" id="ARBA00004173"/>
    </source>
</evidence>
<dbReference type="EMBL" id="JAVFKY010000001">
    <property type="protein sequence ID" value="KAK5583267.1"/>
    <property type="molecule type" value="Genomic_DNA"/>
</dbReference>
<evidence type="ECO:0000256" key="6">
    <source>
        <dbReference type="ARBA" id="ARBA00023274"/>
    </source>
</evidence>
<comment type="similarity">
    <text evidence="2">Belongs to the mitochondrion-specific ribosomal protein mL52 family.</text>
</comment>
<dbReference type="GO" id="GO:0003735">
    <property type="term" value="F:structural constituent of ribosome"/>
    <property type="evidence" value="ECO:0007669"/>
    <property type="project" value="InterPro"/>
</dbReference>
<evidence type="ECO:0000313" key="10">
    <source>
        <dbReference type="Proteomes" id="UP001344447"/>
    </source>
</evidence>
<comment type="caution">
    <text evidence="9">The sequence shown here is derived from an EMBL/GenBank/DDBJ whole genome shotgun (WGS) entry which is preliminary data.</text>
</comment>
<proteinExistence type="inferred from homology"/>
<keyword evidence="6" id="KW-0687">Ribonucleoprotein</keyword>
<accession>A0AAN7Z0H6</accession>
<evidence type="ECO:0000256" key="8">
    <source>
        <dbReference type="ARBA" id="ARBA00035425"/>
    </source>
</evidence>
<keyword evidence="4" id="KW-0689">Ribosomal protein</keyword>
<evidence type="ECO:0000256" key="2">
    <source>
        <dbReference type="ARBA" id="ARBA00007232"/>
    </source>
</evidence>
<comment type="subcellular location">
    <subcellularLocation>
        <location evidence="1">Mitochondrion</location>
    </subcellularLocation>
</comment>
<dbReference type="GO" id="GO:0005762">
    <property type="term" value="C:mitochondrial large ribosomal subunit"/>
    <property type="evidence" value="ECO:0007669"/>
    <property type="project" value="InterPro"/>
</dbReference>